<name>A0A6C0KLE7_9ZZZZ</name>
<evidence type="ECO:0000256" key="3">
    <source>
        <dbReference type="ARBA" id="ARBA00022771"/>
    </source>
</evidence>
<dbReference type="InterPro" id="IPR001623">
    <property type="entry name" value="DnaJ_domain"/>
</dbReference>
<dbReference type="InterPro" id="IPR018253">
    <property type="entry name" value="DnaJ_domain_CS"/>
</dbReference>
<dbReference type="InterPro" id="IPR036410">
    <property type="entry name" value="HSP_DnaJ_Cys-rich_dom_sf"/>
</dbReference>
<evidence type="ECO:0000256" key="2">
    <source>
        <dbReference type="ARBA" id="ARBA00022737"/>
    </source>
</evidence>
<feature type="domain" description="J" evidence="6">
    <location>
        <begin position="2"/>
        <end position="63"/>
    </location>
</feature>
<dbReference type="AlphaFoldDB" id="A0A6C0KLE7"/>
<evidence type="ECO:0000256" key="5">
    <source>
        <dbReference type="SAM" id="MobiDB-lite"/>
    </source>
</evidence>
<evidence type="ECO:0000313" key="8">
    <source>
        <dbReference type="EMBL" id="QHU18449.1"/>
    </source>
</evidence>
<evidence type="ECO:0000259" key="7">
    <source>
        <dbReference type="PROSITE" id="PS51188"/>
    </source>
</evidence>
<dbReference type="GO" id="GO:0030544">
    <property type="term" value="F:Hsp70 protein binding"/>
    <property type="evidence" value="ECO:0007669"/>
    <property type="project" value="InterPro"/>
</dbReference>
<dbReference type="SUPFAM" id="SSF57938">
    <property type="entry name" value="DnaJ/Hsp40 cysteine-rich domain"/>
    <property type="match status" value="1"/>
</dbReference>
<feature type="compositionally biased region" description="Basic and acidic residues" evidence="5">
    <location>
        <begin position="14"/>
        <end position="38"/>
    </location>
</feature>
<evidence type="ECO:0000256" key="4">
    <source>
        <dbReference type="ARBA" id="ARBA00022833"/>
    </source>
</evidence>
<evidence type="ECO:0008006" key="9">
    <source>
        <dbReference type="Google" id="ProtNLM"/>
    </source>
</evidence>
<dbReference type="InterPro" id="IPR002939">
    <property type="entry name" value="DnaJ_C"/>
</dbReference>
<reference evidence="8" key="1">
    <citation type="journal article" date="2020" name="Nature">
        <title>Giant virus diversity and host interactions through global metagenomics.</title>
        <authorList>
            <person name="Schulz F."/>
            <person name="Roux S."/>
            <person name="Paez-Espino D."/>
            <person name="Jungbluth S."/>
            <person name="Walsh D.A."/>
            <person name="Denef V.J."/>
            <person name="McMahon K.D."/>
            <person name="Konstantinidis K.T."/>
            <person name="Eloe-Fadrosh E.A."/>
            <person name="Kyrpides N.C."/>
            <person name="Woyke T."/>
        </authorList>
    </citation>
    <scope>NUCLEOTIDE SEQUENCE</scope>
    <source>
        <strain evidence="8">GVMAG-S-3300013006-138</strain>
    </source>
</reference>
<dbReference type="CDD" id="cd06257">
    <property type="entry name" value="DnaJ"/>
    <property type="match status" value="1"/>
</dbReference>
<dbReference type="PRINTS" id="PR00625">
    <property type="entry name" value="JDOMAIN"/>
</dbReference>
<keyword evidence="2" id="KW-0677">Repeat</keyword>
<dbReference type="GO" id="GO:0006457">
    <property type="term" value="P:protein folding"/>
    <property type="evidence" value="ECO:0007669"/>
    <property type="project" value="InterPro"/>
</dbReference>
<organism evidence="8">
    <name type="scientific">viral metagenome</name>
    <dbReference type="NCBI Taxonomy" id="1070528"/>
    <lineage>
        <taxon>unclassified sequences</taxon>
        <taxon>metagenomes</taxon>
        <taxon>organismal metagenomes</taxon>
    </lineage>
</organism>
<keyword evidence="1" id="KW-0479">Metal-binding</keyword>
<proteinExistence type="predicted"/>
<dbReference type="SUPFAM" id="SSF46565">
    <property type="entry name" value="Chaperone J-domain"/>
    <property type="match status" value="1"/>
</dbReference>
<sequence length="371" mass="39708">MDPYATLGVGRSADTNEIKKSYRDLAKEHHPDKGGDPEKFKKIQAAYEVLSDDDRRRMYDMTGQVDGQQQAQQQNPFGFGFGGMPGMPFGFGGGGGPFGQPGGVHVDMANLFGGMFGGGGPMKRKHTKQPKGSNKMHELHLTLADFYNGKKLRFDLERQVFCDDCEGRGCSNYQTCAECRGTGVKETMIQLGPGMMAMNRGPCGACNAEGRLRGSACGGCSGRGLVTRSKVLEVNTKPGASVGDILTFEGMCSDHPDFEKAGDVLIRLATADETLDLVREGTALRFQCEIGLKESLLGCQRTIGSHPAHLEGLVVDIPAGTQSHEVICVKGKGMPAEGGAFGDLFVKCIVVVSEAEKKILESGKAILQSLF</sequence>
<dbReference type="Gene3D" id="2.10.230.10">
    <property type="entry name" value="Heat shock protein DnaJ, cysteine-rich domain"/>
    <property type="match status" value="1"/>
</dbReference>
<evidence type="ECO:0000259" key="6">
    <source>
        <dbReference type="PROSITE" id="PS50076"/>
    </source>
</evidence>
<dbReference type="SMART" id="SM00271">
    <property type="entry name" value="DnaJ"/>
    <property type="match status" value="1"/>
</dbReference>
<accession>A0A6C0KLE7</accession>
<feature type="domain" description="CR-type" evidence="7">
    <location>
        <begin position="149"/>
        <end position="229"/>
    </location>
</feature>
<dbReference type="Pfam" id="PF01556">
    <property type="entry name" value="DnaJ_C"/>
    <property type="match status" value="1"/>
</dbReference>
<evidence type="ECO:0000256" key="1">
    <source>
        <dbReference type="ARBA" id="ARBA00022723"/>
    </source>
</evidence>
<keyword evidence="4" id="KW-0862">Zinc</keyword>
<dbReference type="GO" id="GO:0008270">
    <property type="term" value="F:zinc ion binding"/>
    <property type="evidence" value="ECO:0007669"/>
    <property type="project" value="UniProtKB-KW"/>
</dbReference>
<dbReference type="InterPro" id="IPR008971">
    <property type="entry name" value="HSP40/DnaJ_pept-bd"/>
</dbReference>
<dbReference type="InterPro" id="IPR036869">
    <property type="entry name" value="J_dom_sf"/>
</dbReference>
<dbReference type="PROSITE" id="PS00636">
    <property type="entry name" value="DNAJ_1"/>
    <property type="match status" value="1"/>
</dbReference>
<dbReference type="SUPFAM" id="SSF49493">
    <property type="entry name" value="HSP40/DnaJ peptide-binding domain"/>
    <property type="match status" value="2"/>
</dbReference>
<dbReference type="PANTHER" id="PTHR43888">
    <property type="entry name" value="DNAJ-LIKE-2, ISOFORM A-RELATED"/>
    <property type="match status" value="1"/>
</dbReference>
<dbReference type="Gene3D" id="1.10.287.110">
    <property type="entry name" value="DnaJ domain"/>
    <property type="match status" value="1"/>
</dbReference>
<dbReference type="PROSITE" id="PS50076">
    <property type="entry name" value="DNAJ_2"/>
    <property type="match status" value="1"/>
</dbReference>
<keyword evidence="3" id="KW-0863">Zinc-finger</keyword>
<dbReference type="InterPro" id="IPR001305">
    <property type="entry name" value="HSP_DnaJ_Cys-rich_dom"/>
</dbReference>
<dbReference type="Gene3D" id="2.60.260.20">
    <property type="entry name" value="Urease metallochaperone UreE, N-terminal domain"/>
    <property type="match status" value="2"/>
</dbReference>
<dbReference type="InterPro" id="IPR044713">
    <property type="entry name" value="DNJA1/2-like"/>
</dbReference>
<dbReference type="CDD" id="cd10747">
    <property type="entry name" value="DnaJ_C"/>
    <property type="match status" value="1"/>
</dbReference>
<dbReference type="Pfam" id="PF00226">
    <property type="entry name" value="DnaJ"/>
    <property type="match status" value="1"/>
</dbReference>
<feature type="region of interest" description="Disordered" evidence="5">
    <location>
        <begin position="1"/>
        <end position="38"/>
    </location>
</feature>
<protein>
    <recommendedName>
        <fullName evidence="9">J domain-containing protein</fullName>
    </recommendedName>
</protein>
<dbReference type="PROSITE" id="PS51188">
    <property type="entry name" value="ZF_CR"/>
    <property type="match status" value="1"/>
</dbReference>
<dbReference type="GO" id="GO:0051082">
    <property type="term" value="F:unfolded protein binding"/>
    <property type="evidence" value="ECO:0007669"/>
    <property type="project" value="InterPro"/>
</dbReference>
<dbReference type="EMBL" id="MN740932">
    <property type="protein sequence ID" value="QHU18449.1"/>
    <property type="molecule type" value="Genomic_DNA"/>
</dbReference>
<dbReference type="CDD" id="cd10719">
    <property type="entry name" value="DnaJ_zf"/>
    <property type="match status" value="1"/>
</dbReference>